<evidence type="ECO:0000259" key="8">
    <source>
        <dbReference type="Pfam" id="PF12340"/>
    </source>
</evidence>
<dbReference type="eggNOG" id="ENOG502QUFK">
    <property type="taxonomic scope" value="Eukaryota"/>
</dbReference>
<evidence type="ECO:0000256" key="6">
    <source>
        <dbReference type="ARBA" id="ARBA00022807"/>
    </source>
</evidence>
<sequence length="3162" mass="356228">MKPDAAKFIFEHAFLPPQLPQFDHEEAGADNVLKEISEAARQFLRSLPTGSNEARVWTQLVRCLPKWIEIYDAGSPCSHKIIEALRNMSDGDILLFYVKPQNAAIVVRSRSTGAIFECFEVLPKTDAVLAAKDALIRNFPARAVFLAAEEFRNASFIRELGDAIHKLSVEKLELAMETSSKGKNTVVEQRQSAHPRAVTEWLFGVLSSRGKATSSPTVRKRTHDDVCWTDTDKEPWRRSGIWTCARVALQIALQNSDLAGKERSQYKNFMLYLLSRLATEISEVNSSPDTLHVLRVKLARRNAKLASETISFVQNTVQTTLSCLNRKMQKWEKVIQANKSSLPKVPVQEVSDRLAMKNSRSVVQAAWLRSRQPFTYPSINFVPQLLRRVSLTETQLPDWAIFRNSGDVIFALADFENWVGSHLANWLYLHCGQPSSCQSLALLMQTYHQYAKSRYQGHPERTSLMLLTLFDLWVALDRAATKACPLLLQYPPELVPGIFAPLLLFKQPELERLHRIEDHISSRLSGCKAQLSSLFSDPTDTCFAVKYFDQSASLQKRRADIESQARKMRVIKSDEWNEKMARFEKLMSDVQNMECGVFVPPQRGRRAAVPRHDWNCTRCAMEKEAKAIQITKEEWPLPETEVMVKAVTFELMPPPAITYWRDTTWFLVHDLGRTAARTRRGQTVKQLLRSYPPLASFAEGTNHRIALGSSVKSMQKSHYFTSGLNMDEVFVKNGLQPRMLDTNHGSVWTAEQVIEPSLSNYCNAPLPEAVKDHLGPFVNMTHHTQNSVIAKHCLCPNNMSPHEHVLFGSLRSGERLQWINILAMLTSTEIDLNSSTTAILILYAISQVGTAGAAKPQYLRESQHDLNFPSFCHSLLEALEASFARIEANWKESIAAGALLTISLKVLSLKPYQLDKERWNGLVLRIRHAGISWIRQLSELHKHQKTKLAAGHGFEDLPRQIVNACLLTRQTFNTDVHLLPSVFSDDGAVADYIEASIHLHDHSQQVSVTADGKQKSDLLNDQYLARQCEKPLLDRLRVCDTGFSEGINRFWQFATFTTPWDIVDQNDTSWIQNKVLSKVVHFNVVTGSLLVSGRPLSRLPAKYLSHPLYRSVFGDLDLDVFASDLEDMEYVSRAEIEGHRVYFGMRDDTLIVRSSIAGQSFEAILRDTFLGDIPDCIVKPNIPWMSLEDGRVFFRPTTRPWVSQADDWILTPDIRPRTTISLRNGRSYLIDHASTVGSAICQIFRPIECPNHVLISMHDGVIIKVHLPRYHLNFHVSFRGELQCQELAARIDSTQTLGTLHGLTSFLILRAASDSAGAAVRSVLIPDGDVVISSAPPHVAVEVRIEEVDDLTFSHYRIDDRLGRLVADDLEGHLFKTYLHAVTSFPENDQLTGRAGSEESLLSLSDPITRTSLPLSERSQKLLSMIAKLSPVRRFYPPHLRAMHSDTFNGVLPTLSQRDIFYGTVEEIVLHNLKSEFLFKSGSVQSLSYAGQLSLLDRSYRRTRKLYPCESVATETPTAEDQSYLARDRDSSPNQEAAASMAGLVAAWPSAFNVCSDLRGLMLRWQQISGFQEDFSGFSFAKVLREELRQQFARLLVYCKRPSISRENLAFILSLLVFGKPSIAKEVRVLLAFAVSPALRCLPFPDSNTYNLSQGRAVNRDELSPILWQCERAFVPPPENGTDGQGSDDNPDNPQAQREEYERELSNQRQQYERELGEQRQQVFDAVDAAWPAGSVRLPAGQSLTHYNVANLTELLNGRLATWFKNYTFWCQLETIDKALTEFDRPWDGPKHFSSILKAAPQHETQSRQTHFSLMNAMHAVPDAGLVFDGMRPSALDGDLATSICTQERARPLEANELRHAWEELEEMCEELSKDRSSIAQNYGTSLNESIKCLKMKAAQGQAKLRLSSGSILGVKSEEVKDSIKLILDRSQQLLRPSVEWQQGLVSARIWPHVSPLALLQLLTALHRAQVPQGWLRVASLLAKEVTALQRVERMQKYLGIKDQFALQRELTNPAHAAWDPEQWPDWLLLEIQNNILIRPVQVRVAQELIRQENGLVLLGMGEGKTSVILPMVVTALATGSHLVRVAVLKPLANEMLRLLSLSLAGLVGRSVYHLPFSRQTRLTAETPNLLMGLFEECRKSGGVLLTLPEHLNSFRLIGGDKLVTDKTLSVDLIRVQKWLDEHSRDILDESDELLKPGYELVYTNGEANVLSGAPDRWIIALDILASVQRNARTLHADCPSGIELESRGPACFPHLRILNDEGARLLNHCLTQDIITRKIPSLPLGHCDPATLTALSSFLHELETDPADFDLVSRHFQGSAQLDLLYVARGLLSHQVLTHALRKRWLVNYGLDRTRCLAAVPYRAKSVPSPSAEFAQPETLILLTALSFYYTGIQIEDLRRCILILMKSPDPGDEYSRWVADTELPPEYRSANSLNLDDAYSIDKLYAHLQYNKAVIDFFLRQVVYPKEAKEFRHKLSSSAWDLCANDGGKVTSGFSGTCDSRIPLTCFQKDLEDLRHGTASALTTLLRVDNRKYVCAASVSGERMSTEELLQLIVDVTPEGPAVIIDVGAQFLEDNKEIASEWLRLRRDKKAAIYFSENDEKMVLNQDGSIEPFASSIFKDEIGGCLIYLDEFHTRGTDFQLPDDFKAAVLLGPGLLKDSLVQACMRMRKLAVSQSVIFFAPPEVDNSIRALLGVQTGDLDSSHVIRWCISQSCRALKSQQPLWTMKGLSHSRRRLASKRYVLEGGQIPNPEQYLDSIREIESRPVSEMYAVDKRDQKKHTFQPSPLEKKDDIMMQLLAEWDRTETNDLKDSGIAEEQEREILHEVEKVREVQRPAHATPAKPAASEVLINYIFKNEGVPKAEDFHWAFNILSQTRLAPQYRGAEWPTNVLVTQDYMRTIVPQAGSPQDDYLRPVQWIFVVDLVKQPIIISPHEAQVFLPGIRKHGRVTLILYQPRTSRNMMSFDGLNVYQVPERPSPTKISVEAISVLNLFAGQLYFTTFEDYKRLCSIIGLWDGERPLPLKRHVANDNFVSPACRQANGWTECKFSNSPVGMLKAFISMRRLGIEWGHTHMGRILSGRFLRRDEFEDEMGSAAEDKMEVDSTSESNTPGTGQSSATEENTAETGQSSTQTATTDDDTMDGLEWGSGQELPIEAADNGAN</sequence>
<dbReference type="HOGENOM" id="CLU_000211_1_0_1"/>
<organism evidence="11 12">
    <name type="scientific">Exophiala dermatitidis (strain ATCC 34100 / CBS 525.76 / NIH/UT8656)</name>
    <name type="common">Black yeast</name>
    <name type="synonym">Wangiella dermatitidis</name>
    <dbReference type="NCBI Taxonomy" id="858893"/>
    <lineage>
        <taxon>Eukaryota</taxon>
        <taxon>Fungi</taxon>
        <taxon>Dikarya</taxon>
        <taxon>Ascomycota</taxon>
        <taxon>Pezizomycotina</taxon>
        <taxon>Eurotiomycetes</taxon>
        <taxon>Chaetothyriomycetidae</taxon>
        <taxon>Chaetothyriales</taxon>
        <taxon>Herpotrichiellaceae</taxon>
        <taxon>Exophiala</taxon>
    </lineage>
</organism>
<feature type="region of interest" description="Disordered" evidence="7">
    <location>
        <begin position="1677"/>
        <end position="1718"/>
    </location>
</feature>
<reference evidence="11" key="1">
    <citation type="submission" date="2011-07" db="EMBL/GenBank/DDBJ databases">
        <title>The Genome Sequence of Exophiala (Wangiella) dermatitidis NIH/UT8656.</title>
        <authorList>
            <consortium name="The Broad Institute Genome Sequencing Platform"/>
            <person name="Cuomo C."/>
            <person name="Wang Z."/>
            <person name="Hunicke-Smith S."/>
            <person name="Szanislo P.J."/>
            <person name="Earl A."/>
            <person name="Young S.K."/>
            <person name="Zeng Q."/>
            <person name="Gargeya S."/>
            <person name="Fitzgerald M."/>
            <person name="Haas B."/>
            <person name="Abouelleil A."/>
            <person name="Alvarado L."/>
            <person name="Arachchi H.M."/>
            <person name="Berlin A."/>
            <person name="Brown A."/>
            <person name="Chapman S.B."/>
            <person name="Chen Z."/>
            <person name="Dunbar C."/>
            <person name="Freedman E."/>
            <person name="Gearin G."/>
            <person name="Gellesch M."/>
            <person name="Goldberg J."/>
            <person name="Griggs A."/>
            <person name="Gujja S."/>
            <person name="Heiman D."/>
            <person name="Howarth C."/>
            <person name="Larson L."/>
            <person name="Lui A."/>
            <person name="MacDonald P.J.P."/>
            <person name="Montmayeur A."/>
            <person name="Murphy C."/>
            <person name="Neiman D."/>
            <person name="Pearson M."/>
            <person name="Priest M."/>
            <person name="Roberts A."/>
            <person name="Saif S."/>
            <person name="Shea T."/>
            <person name="Shenoy N."/>
            <person name="Sisk P."/>
            <person name="Stolte C."/>
            <person name="Sykes S."/>
            <person name="Wortman J."/>
            <person name="Nusbaum C."/>
            <person name="Birren B."/>
        </authorList>
    </citation>
    <scope>NUCLEOTIDE SEQUENCE</scope>
    <source>
        <strain evidence="11">NIH/UT8656</strain>
    </source>
</reference>
<dbReference type="RefSeq" id="XP_009154637.1">
    <property type="nucleotide sequence ID" value="XM_009156389.1"/>
</dbReference>
<dbReference type="Pfam" id="PF12340">
    <property type="entry name" value="DUF3638"/>
    <property type="match status" value="1"/>
</dbReference>
<accession>H6BSG8</accession>
<dbReference type="InterPro" id="IPR022105">
    <property type="entry name" value="DUF3645"/>
</dbReference>
<dbReference type="GeneID" id="20306990"/>
<dbReference type="InterPro" id="IPR027417">
    <property type="entry name" value="P-loop_NTPase"/>
</dbReference>
<dbReference type="Pfam" id="PF12359">
    <property type="entry name" value="DUF3645"/>
    <property type="match status" value="1"/>
</dbReference>
<evidence type="ECO:0000256" key="2">
    <source>
        <dbReference type="ARBA" id="ARBA00012759"/>
    </source>
</evidence>
<evidence type="ECO:0000256" key="3">
    <source>
        <dbReference type="ARBA" id="ARBA00022670"/>
    </source>
</evidence>
<feature type="compositionally biased region" description="Basic and acidic residues" evidence="7">
    <location>
        <begin position="1697"/>
        <end position="1718"/>
    </location>
</feature>
<evidence type="ECO:0000256" key="7">
    <source>
        <dbReference type="SAM" id="MobiDB-lite"/>
    </source>
</evidence>
<dbReference type="InterPro" id="IPR051346">
    <property type="entry name" value="OTU_Deubiquitinase"/>
</dbReference>
<dbReference type="GO" id="GO:0006508">
    <property type="term" value="P:proteolysis"/>
    <property type="evidence" value="ECO:0007669"/>
    <property type="project" value="UniProtKB-KW"/>
</dbReference>
<keyword evidence="3" id="KW-0645">Protease</keyword>
<dbReference type="VEuPathDB" id="FungiDB:HMPREF1120_02351"/>
<dbReference type="STRING" id="858893.H6BSG8"/>
<keyword evidence="4" id="KW-0833">Ubl conjugation pathway</keyword>
<dbReference type="Pfam" id="PF20255">
    <property type="entry name" value="DUF6606"/>
    <property type="match status" value="1"/>
</dbReference>
<dbReference type="EC" id="3.4.19.12" evidence="2"/>
<dbReference type="GO" id="GO:0004843">
    <property type="term" value="F:cysteine-type deubiquitinase activity"/>
    <property type="evidence" value="ECO:0007669"/>
    <property type="project" value="UniProtKB-EC"/>
</dbReference>
<feature type="region of interest" description="Disordered" evidence="7">
    <location>
        <begin position="3092"/>
        <end position="3162"/>
    </location>
</feature>
<dbReference type="InterPro" id="IPR046541">
    <property type="entry name" value="DUF6606"/>
</dbReference>
<protein>
    <recommendedName>
        <fullName evidence="2">ubiquitinyl hydrolase 1</fullName>
        <ecNumber evidence="2">3.4.19.12</ecNumber>
    </recommendedName>
</protein>
<dbReference type="OrthoDB" id="3182339at2759"/>
<dbReference type="Proteomes" id="UP000007304">
    <property type="component" value="Unassembled WGS sequence"/>
</dbReference>
<feature type="compositionally biased region" description="Polar residues" evidence="7">
    <location>
        <begin position="1685"/>
        <end position="1696"/>
    </location>
</feature>
<evidence type="ECO:0000256" key="1">
    <source>
        <dbReference type="ARBA" id="ARBA00000707"/>
    </source>
</evidence>
<feature type="compositionally biased region" description="Low complexity" evidence="7">
    <location>
        <begin position="3124"/>
        <end position="3135"/>
    </location>
</feature>
<name>H6BSG8_EXODN</name>
<gene>
    <name evidence="11" type="ORF">HMPREF1120_02351</name>
</gene>
<dbReference type="InParanoid" id="H6BSG8"/>
<comment type="catalytic activity">
    <reaction evidence="1">
        <text>Thiol-dependent hydrolysis of ester, thioester, amide, peptide and isopeptide bonds formed by the C-terminal Gly of ubiquitin (a 76-residue protein attached to proteins as an intracellular targeting signal).</text>
        <dbReference type="EC" id="3.4.19.12"/>
    </reaction>
</comment>
<evidence type="ECO:0000259" key="10">
    <source>
        <dbReference type="Pfam" id="PF20255"/>
    </source>
</evidence>
<dbReference type="OMA" id="GAVACHI"/>
<dbReference type="PANTHER" id="PTHR13367:SF33">
    <property type="entry name" value="P-LOOP CONTAINING NUCLEOSIDE TRIPHOSPHATE HYDROLASE PROTEIN"/>
    <property type="match status" value="1"/>
</dbReference>
<proteinExistence type="predicted"/>
<feature type="domain" description="DUF3645" evidence="9">
    <location>
        <begin position="2353"/>
        <end position="2385"/>
    </location>
</feature>
<evidence type="ECO:0000313" key="11">
    <source>
        <dbReference type="EMBL" id="EHY54176.1"/>
    </source>
</evidence>
<dbReference type="InterPro" id="IPR022099">
    <property type="entry name" value="DUF3638"/>
</dbReference>
<keyword evidence="5" id="KW-0378">Hydrolase</keyword>
<evidence type="ECO:0000256" key="5">
    <source>
        <dbReference type="ARBA" id="ARBA00022801"/>
    </source>
</evidence>
<dbReference type="PANTHER" id="PTHR13367">
    <property type="entry name" value="UBIQUITIN THIOESTERASE"/>
    <property type="match status" value="1"/>
</dbReference>
<evidence type="ECO:0000259" key="9">
    <source>
        <dbReference type="Pfam" id="PF12359"/>
    </source>
</evidence>
<feature type="domain" description="DUF6606" evidence="10">
    <location>
        <begin position="9"/>
        <end position="277"/>
    </location>
</feature>
<feature type="compositionally biased region" description="Polar residues" evidence="7">
    <location>
        <begin position="3103"/>
        <end position="3121"/>
    </location>
</feature>
<feature type="domain" description="DUF3638" evidence="8">
    <location>
        <begin position="2016"/>
        <end position="2235"/>
    </location>
</feature>
<dbReference type="EMBL" id="JH226131">
    <property type="protein sequence ID" value="EHY54176.1"/>
    <property type="molecule type" value="Genomic_DNA"/>
</dbReference>
<keyword evidence="12" id="KW-1185">Reference proteome</keyword>
<dbReference type="SUPFAM" id="SSF52540">
    <property type="entry name" value="P-loop containing nucleoside triphosphate hydrolases"/>
    <property type="match status" value="1"/>
</dbReference>
<evidence type="ECO:0000313" key="12">
    <source>
        <dbReference type="Proteomes" id="UP000007304"/>
    </source>
</evidence>
<evidence type="ECO:0000256" key="4">
    <source>
        <dbReference type="ARBA" id="ARBA00022786"/>
    </source>
</evidence>
<keyword evidence="6" id="KW-0788">Thiol protease</keyword>